<sequence length="361" mass="40163">MNHIIIILSFVSLLIPAYTRASTENKPQGRRLSITQIQVRNTGDSINLSFNCAPARFDTRKKERVTVTPVISDGNSQAGFPSFAIIGKKTKMSPALQYNATIKYESWMKGSILTFESSIKLCAKQAMLTTAAVEGKILQDPDVEIVQITDTAEAVIPVPTTAGKLAQDYDFLADESTRAEFNEDNRSDVVSILFKIGSATLLPEYQNNSRNLNLLVNIINEINQSTDSRISHILIAGYASPDGGIRINSDFAALRAAALKDHLIRYTRLDSDLFEVINGETDWYGLSQTVGQSDMPDKEAVLNILRFTPVEGSPGKRGRKDELMYLKAGVPYRYMLKNFFPSLRSSTCIKVFYENINKNIK</sequence>
<comment type="caution">
    <text evidence="1">The sequence shown here is derived from an EMBL/GenBank/DDBJ whole genome shotgun (WGS) entry which is preliminary data.</text>
</comment>
<name>A0A1Y3Z2B9_9BACE</name>
<dbReference type="Proteomes" id="UP000195386">
    <property type="component" value="Unassembled WGS sequence"/>
</dbReference>
<reference evidence="2" key="1">
    <citation type="submission" date="2017-04" db="EMBL/GenBank/DDBJ databases">
        <title>Function of individual gut microbiota members based on whole genome sequencing of pure cultures obtained from chicken caecum.</title>
        <authorList>
            <person name="Medvecky M."/>
            <person name="Cejkova D."/>
            <person name="Polansky O."/>
            <person name="Karasova D."/>
            <person name="Kubasova T."/>
            <person name="Cizek A."/>
            <person name="Rychlik I."/>
        </authorList>
    </citation>
    <scope>NUCLEOTIDE SEQUENCE [LARGE SCALE GENOMIC DNA]</scope>
    <source>
        <strain evidence="2">An43</strain>
    </source>
</reference>
<organism evidence="1 2">
    <name type="scientific">Bacteroides clarus</name>
    <dbReference type="NCBI Taxonomy" id="626929"/>
    <lineage>
        <taxon>Bacteria</taxon>
        <taxon>Pseudomonadati</taxon>
        <taxon>Bacteroidota</taxon>
        <taxon>Bacteroidia</taxon>
        <taxon>Bacteroidales</taxon>
        <taxon>Bacteroidaceae</taxon>
        <taxon>Bacteroides</taxon>
    </lineage>
</organism>
<dbReference type="InterPro" id="IPR036737">
    <property type="entry name" value="OmpA-like_sf"/>
</dbReference>
<evidence type="ECO:0000313" key="2">
    <source>
        <dbReference type="Proteomes" id="UP000195386"/>
    </source>
</evidence>
<evidence type="ECO:0008006" key="3">
    <source>
        <dbReference type="Google" id="ProtNLM"/>
    </source>
</evidence>
<dbReference type="SUPFAM" id="SSF103088">
    <property type="entry name" value="OmpA-like"/>
    <property type="match status" value="1"/>
</dbReference>
<evidence type="ECO:0000313" key="1">
    <source>
        <dbReference type="EMBL" id="OUO01770.1"/>
    </source>
</evidence>
<dbReference type="EMBL" id="NFII01000004">
    <property type="protein sequence ID" value="OUO01770.1"/>
    <property type="molecule type" value="Genomic_DNA"/>
</dbReference>
<dbReference type="RefSeq" id="WP_087425733.1">
    <property type="nucleotide sequence ID" value="NZ_CAMMFP010000002.1"/>
</dbReference>
<protein>
    <recommendedName>
        <fullName evidence="3">OmpA-like domain-containing protein</fullName>
    </recommendedName>
</protein>
<gene>
    <name evidence="1" type="ORF">B5F97_05980</name>
</gene>
<dbReference type="Gene3D" id="3.30.1330.60">
    <property type="entry name" value="OmpA-like domain"/>
    <property type="match status" value="1"/>
</dbReference>
<proteinExistence type="predicted"/>
<accession>A0A1Y3Z2B9</accession>
<dbReference type="AlphaFoldDB" id="A0A1Y3Z2B9"/>